<protein>
    <recommendedName>
        <fullName evidence="4">DoxX family protein</fullName>
    </recommendedName>
</protein>
<keyword evidence="3" id="KW-1185">Reference proteome</keyword>
<keyword evidence="1" id="KW-0812">Transmembrane</keyword>
<evidence type="ECO:0000256" key="1">
    <source>
        <dbReference type="SAM" id="Phobius"/>
    </source>
</evidence>
<comment type="caution">
    <text evidence="2">The sequence shown here is derived from an EMBL/GenBank/DDBJ whole genome shotgun (WGS) entry which is preliminary data.</text>
</comment>
<dbReference type="RefSeq" id="WP_068904892.1">
    <property type="nucleotide sequence ID" value="NZ_JBHUIF010000012.1"/>
</dbReference>
<accession>A0A1C3ECF0</accession>
<name>A0A1C3ECF0_9GAMM</name>
<dbReference type="OrthoDB" id="7676816at2"/>
<sequence length="151" mass="17788">MIDRINVLITLPRTIIVYWAGFWLLNGLDKFLNRTQIGVFTWHGKDRKEQFGNYFANCNFPEHWITPLLHGIGIWEIFISIPLWLAAWFHNKNEFTFTKWYSFGMTMGAITFVLFSMGDVILGDRAELLEHGTYLILVCVSYQYLKVKDWA</sequence>
<evidence type="ECO:0000313" key="3">
    <source>
        <dbReference type="Proteomes" id="UP000094936"/>
    </source>
</evidence>
<keyword evidence="1" id="KW-1133">Transmembrane helix</keyword>
<dbReference type="AlphaFoldDB" id="A0A1C3ECF0"/>
<reference evidence="2 3" key="1">
    <citation type="submission" date="2016-05" db="EMBL/GenBank/DDBJ databases">
        <title>Genomic Taxonomy of the Vibrionaceae.</title>
        <authorList>
            <person name="Gomez-Gil B."/>
            <person name="Enciso-Ibarra J."/>
        </authorList>
    </citation>
    <scope>NUCLEOTIDE SEQUENCE [LARGE SCALE GENOMIC DNA]</scope>
    <source>
        <strain evidence="2 3">CAIM 1920</strain>
    </source>
</reference>
<feature type="transmembrane region" description="Helical" evidence="1">
    <location>
        <begin position="68"/>
        <end position="88"/>
    </location>
</feature>
<gene>
    <name evidence="2" type="ORF">A8L45_18775</name>
</gene>
<feature type="transmembrane region" description="Helical" evidence="1">
    <location>
        <begin position="7"/>
        <end position="25"/>
    </location>
</feature>
<dbReference type="EMBL" id="LYBM01000044">
    <property type="protein sequence ID" value="ODA30919.1"/>
    <property type="molecule type" value="Genomic_DNA"/>
</dbReference>
<evidence type="ECO:0008006" key="4">
    <source>
        <dbReference type="Google" id="ProtNLM"/>
    </source>
</evidence>
<dbReference type="Proteomes" id="UP000094936">
    <property type="component" value="Unassembled WGS sequence"/>
</dbReference>
<keyword evidence="1" id="KW-0472">Membrane</keyword>
<evidence type="ECO:0000313" key="2">
    <source>
        <dbReference type="EMBL" id="ODA30919.1"/>
    </source>
</evidence>
<organism evidence="2 3">
    <name type="scientific">Veronia pacifica</name>
    <dbReference type="NCBI Taxonomy" id="1080227"/>
    <lineage>
        <taxon>Bacteria</taxon>
        <taxon>Pseudomonadati</taxon>
        <taxon>Pseudomonadota</taxon>
        <taxon>Gammaproteobacteria</taxon>
        <taxon>Vibrionales</taxon>
        <taxon>Vibrionaceae</taxon>
        <taxon>Veronia</taxon>
    </lineage>
</organism>
<feature type="transmembrane region" description="Helical" evidence="1">
    <location>
        <begin position="100"/>
        <end position="122"/>
    </location>
</feature>
<proteinExistence type="predicted"/>